<comment type="similarity">
    <text evidence="11">Belongs to the RecD family.</text>
</comment>
<evidence type="ECO:0000256" key="2">
    <source>
        <dbReference type="ARBA" id="ARBA00022741"/>
    </source>
</evidence>
<dbReference type="Gene3D" id="3.40.50.300">
    <property type="entry name" value="P-loop containing nucleotide triphosphate hydrolases"/>
    <property type="match status" value="3"/>
</dbReference>
<comment type="function">
    <text evidence="11">A helicase/nuclease that prepares dsDNA breaks (DSB) for recombinational DNA repair. Binds to DSBs and unwinds DNA via a highly rapid and processive ATP-dependent bidirectional helicase activity. Unwinds dsDNA until it encounters a Chi (crossover hotspot instigator) sequence from the 3' direction. Cuts ssDNA a few nucleotides 3' to the Chi site. The properties and activities of the enzyme are changed at Chi. The Chi-altered holoenzyme produces a long 3'-ssDNA overhang and facilitates RecA-binding to the ssDNA for homologous DNA recombination and repair. Holoenzyme degrades any linearized DNA that is unable to undergo homologous recombination. In the holoenzyme this subunit has ssDNA-dependent ATPase and 5'-3' helicase activity. When added to pre-assembled RecBC greatly stimulates nuclease activity and augments holoenzyme processivity. Negatively regulates the RecA-loading ability of RecBCD.</text>
</comment>
<organism evidence="13 14">
    <name type="scientific">Pseudoalteromonas qingdaonensis</name>
    <dbReference type="NCBI Taxonomy" id="3131913"/>
    <lineage>
        <taxon>Bacteria</taxon>
        <taxon>Pseudomonadati</taxon>
        <taxon>Pseudomonadota</taxon>
        <taxon>Gammaproteobacteria</taxon>
        <taxon>Alteromonadales</taxon>
        <taxon>Pseudoalteromonadaceae</taxon>
        <taxon>Pseudoalteromonas</taxon>
    </lineage>
</organism>
<evidence type="ECO:0000256" key="8">
    <source>
        <dbReference type="ARBA" id="ARBA00023125"/>
    </source>
</evidence>
<evidence type="ECO:0000313" key="13">
    <source>
        <dbReference type="EMBL" id="MEM0514415.1"/>
    </source>
</evidence>
<dbReference type="HAMAP" id="MF_01487">
    <property type="entry name" value="RecD"/>
    <property type="match status" value="1"/>
</dbReference>
<evidence type="ECO:0000256" key="10">
    <source>
        <dbReference type="ARBA" id="ARBA00023235"/>
    </source>
</evidence>
<comment type="subunit">
    <text evidence="11">Heterotrimer of RecB, RecC and RecD. All subunits contribute to DNA-binding.</text>
</comment>
<evidence type="ECO:0000256" key="9">
    <source>
        <dbReference type="ARBA" id="ARBA00023204"/>
    </source>
</evidence>
<dbReference type="Gene3D" id="1.10.10.1020">
    <property type="entry name" value="RecBCD complex, subunit RecD, N-terminal domain"/>
    <property type="match status" value="1"/>
</dbReference>
<dbReference type="CDD" id="cd17933">
    <property type="entry name" value="DEXSc_RecD-like"/>
    <property type="match status" value="1"/>
</dbReference>
<evidence type="ECO:0000256" key="1">
    <source>
        <dbReference type="ARBA" id="ARBA00022722"/>
    </source>
</evidence>
<keyword evidence="8 11" id="KW-0238">DNA-binding</keyword>
<dbReference type="InterPro" id="IPR003593">
    <property type="entry name" value="AAA+_ATPase"/>
</dbReference>
<protein>
    <recommendedName>
        <fullName evidence="11">RecBCD enzyme subunit RecD</fullName>
        <ecNumber evidence="11">5.6.2.3</ecNumber>
    </recommendedName>
    <alternativeName>
        <fullName evidence="11">DNA 5'-3' helicase subunit RecD</fullName>
    </alternativeName>
    <alternativeName>
        <fullName evidence="11">Exonuclease V subunit RecD</fullName>
        <shortName evidence="11">ExoV subunit RecD</shortName>
    </alternativeName>
    <alternativeName>
        <fullName evidence="11">Helicase/nuclease RecBCD subunit RecD</fullName>
    </alternativeName>
</protein>
<comment type="catalytic activity">
    <reaction evidence="11">
        <text>ATP + H2O = ADP + phosphate + H(+)</text>
        <dbReference type="Rhea" id="RHEA:13065"/>
        <dbReference type="ChEBI" id="CHEBI:15377"/>
        <dbReference type="ChEBI" id="CHEBI:15378"/>
        <dbReference type="ChEBI" id="CHEBI:30616"/>
        <dbReference type="ChEBI" id="CHEBI:43474"/>
        <dbReference type="ChEBI" id="CHEBI:456216"/>
        <dbReference type="EC" id="5.6.2.3"/>
    </reaction>
</comment>
<dbReference type="Pfam" id="PF13245">
    <property type="entry name" value="AAA_19"/>
    <property type="match status" value="1"/>
</dbReference>
<evidence type="ECO:0000256" key="11">
    <source>
        <dbReference type="HAMAP-Rule" id="MF_01487"/>
    </source>
</evidence>
<evidence type="ECO:0000313" key="14">
    <source>
        <dbReference type="Proteomes" id="UP001447008"/>
    </source>
</evidence>
<dbReference type="SMART" id="SM00382">
    <property type="entry name" value="AAA"/>
    <property type="match status" value="1"/>
</dbReference>
<dbReference type="NCBIfam" id="TIGR01447">
    <property type="entry name" value="recD"/>
    <property type="match status" value="1"/>
</dbReference>
<dbReference type="GO" id="GO:0008854">
    <property type="term" value="F:exodeoxyribonuclease V activity"/>
    <property type="evidence" value="ECO:0007669"/>
    <property type="project" value="UniProtKB-EC"/>
</dbReference>
<comment type="miscellaneous">
    <text evidence="11">In the RecBCD complex, RecB has a slow 3'-5' helicase, an exonuclease activity and loads RecA onto ssDNA, RecD has a fast 5'-3' helicase activity, while RecC stimulates the ATPase and processivity of the RecB helicase and contributes to recognition of the Chi site.</text>
</comment>
<accession>A0ABU9MWM0</accession>
<dbReference type="SUPFAM" id="SSF52540">
    <property type="entry name" value="P-loop containing nucleoside triphosphate hydrolases"/>
    <property type="match status" value="2"/>
</dbReference>
<dbReference type="CDD" id="cd18809">
    <property type="entry name" value="SF1_C_RecD"/>
    <property type="match status" value="1"/>
</dbReference>
<proteinExistence type="inferred from homology"/>
<reference evidence="13 14" key="1">
    <citation type="submission" date="2024-03" db="EMBL/GenBank/DDBJ databases">
        <title>Pseudoalteromonas qingdaonensis sp. nov., isolated from the intestines of marine benthic organisms.</title>
        <authorList>
            <person name="Lin X."/>
            <person name="Fang S."/>
            <person name="Hu X."/>
        </authorList>
    </citation>
    <scope>NUCLEOTIDE SEQUENCE [LARGE SCALE GENOMIC DNA]</scope>
    <source>
        <strain evidence="13 14">YIC-827</strain>
    </source>
</reference>
<dbReference type="InterPro" id="IPR027417">
    <property type="entry name" value="P-loop_NTPase"/>
</dbReference>
<sequence length="613" mass="67626">MIELLQAHNKVRTVDIELAKLLLGEPLHGGNEMGFYLLLLLLKAMNEQHSCLDLTTVDTSNPFALDTRALEPGLELGLDIELGLSQLPCIGEGMPLRLRDNALYLARYDEYEALLAERFSALATAPITLDNARLTELIQFYFGAEDTQSPNWQKVACATAATRKFCVISGGPGTGKTTTVTRLLAILQSLYREAPLHIELVAPTGKAAARLSESIQGAKLDLPQAAQEVAALIPEQAQTLHRLLGTLPYSNQFRHNRANPVHADLVVVDEASMIDISLMAKLVDALAPHTRLILLGDKDQLSSVDSGNIMADLCCQCQLGHLPNYSAPWAQQLAGLCGEHQYHSQQQTSYLLRDNIAFLQHSYRFAEGSGIGRLAYAVNRAEQNTARQLLQSDAKDISYFDLQEGFYSQLIDRAATQYSAYLTLAGEGSDAKAVHQAFAQYQLLAALREGPFGVQQLNQRIEQRLAQQGLIDLRQRFYLGMPLMISQNDYQLRLFNGDIGIVLPDENGALKAMFIASDGTLRAIEPGRLPGFDKVFAMTIHKSQGSEFAHTAMVLPPLGRGGQRLNRQLVYTGITRAKKHIELICDMRTLFHAINQPISRASGLYQRLQGANH</sequence>
<dbReference type="PANTHER" id="PTHR43788">
    <property type="entry name" value="DNA2/NAM7 HELICASE FAMILY MEMBER"/>
    <property type="match status" value="1"/>
</dbReference>
<evidence type="ECO:0000256" key="6">
    <source>
        <dbReference type="ARBA" id="ARBA00022839"/>
    </source>
</evidence>
<keyword evidence="1 11" id="KW-0540">Nuclease</keyword>
<keyword evidence="9 11" id="KW-0234">DNA repair</keyword>
<dbReference type="Proteomes" id="UP001447008">
    <property type="component" value="Unassembled WGS sequence"/>
</dbReference>
<dbReference type="EMBL" id="JBCGCU010000002">
    <property type="protein sequence ID" value="MEM0514415.1"/>
    <property type="molecule type" value="Genomic_DNA"/>
</dbReference>
<comment type="caution">
    <text evidence="13">The sequence shown here is derived from an EMBL/GenBank/DDBJ whole genome shotgun (WGS) entry which is preliminary data.</text>
</comment>
<dbReference type="InterPro" id="IPR050534">
    <property type="entry name" value="Coronavir_polyprotein_1ab"/>
</dbReference>
<feature type="domain" description="AAA+ ATPase" evidence="12">
    <location>
        <begin position="162"/>
        <end position="323"/>
    </location>
</feature>
<keyword evidence="7 11" id="KW-0067">ATP-binding</keyword>
<dbReference type="EC" id="5.6.2.3" evidence="11"/>
<evidence type="ECO:0000256" key="5">
    <source>
        <dbReference type="ARBA" id="ARBA00022806"/>
    </source>
</evidence>
<evidence type="ECO:0000256" key="7">
    <source>
        <dbReference type="ARBA" id="ARBA00022840"/>
    </source>
</evidence>
<evidence type="ECO:0000259" key="12">
    <source>
        <dbReference type="SMART" id="SM00382"/>
    </source>
</evidence>
<keyword evidence="4 11" id="KW-0378">Hydrolase</keyword>
<keyword evidence="5 11" id="KW-0347">Helicase</keyword>
<dbReference type="Pfam" id="PF13538">
    <property type="entry name" value="UvrD_C_2"/>
    <property type="match status" value="1"/>
</dbReference>
<gene>
    <name evidence="11 13" type="primary">recD</name>
    <name evidence="13" type="ORF">WCN91_03005</name>
</gene>
<name>A0ABU9MWM0_9GAMM</name>
<feature type="binding site" evidence="11">
    <location>
        <begin position="170"/>
        <end position="177"/>
    </location>
    <ligand>
        <name>ATP</name>
        <dbReference type="ChEBI" id="CHEBI:30616"/>
    </ligand>
</feature>
<dbReference type="InterPro" id="IPR027785">
    <property type="entry name" value="UvrD-like_helicase_C"/>
</dbReference>
<dbReference type="InterPro" id="IPR041851">
    <property type="entry name" value="RecD_N_sf"/>
</dbReference>
<dbReference type="RefSeq" id="WP_342676148.1">
    <property type="nucleotide sequence ID" value="NZ_JBCGCU010000002.1"/>
</dbReference>
<dbReference type="PANTHER" id="PTHR43788:SF6">
    <property type="entry name" value="DNA HELICASE B"/>
    <property type="match status" value="1"/>
</dbReference>
<keyword evidence="10 11" id="KW-0413">Isomerase</keyword>
<keyword evidence="14" id="KW-1185">Reference proteome</keyword>
<evidence type="ECO:0000256" key="4">
    <source>
        <dbReference type="ARBA" id="ARBA00022801"/>
    </source>
</evidence>
<dbReference type="InterPro" id="IPR006344">
    <property type="entry name" value="RecD"/>
</dbReference>
<keyword evidence="2 11" id="KW-0547">Nucleotide-binding</keyword>
<keyword evidence="3 11" id="KW-0227">DNA damage</keyword>
<evidence type="ECO:0000256" key="3">
    <source>
        <dbReference type="ARBA" id="ARBA00022763"/>
    </source>
</evidence>
<keyword evidence="6 11" id="KW-0269">Exonuclease</keyword>